<dbReference type="EMBL" id="CAJVNV010000333">
    <property type="protein sequence ID" value="CAG8166593.1"/>
    <property type="molecule type" value="Genomic_DNA"/>
</dbReference>
<dbReference type="PANTHER" id="PTHR11177">
    <property type="entry name" value="CHITINASE"/>
    <property type="match status" value="1"/>
</dbReference>
<dbReference type="SUPFAM" id="SSF51445">
    <property type="entry name" value="(Trans)glycosidases"/>
    <property type="match status" value="1"/>
</dbReference>
<dbReference type="Proteomes" id="UP000191691">
    <property type="component" value="Unassembled WGS sequence"/>
</dbReference>
<reference evidence="12" key="1">
    <citation type="submission" date="2016-10" db="EMBL/GenBank/DDBJ databases">
        <title>Uncovering the secondary metabolism of Penicillium species provides insights into the evolution of 6-MSA pathways.</title>
        <authorList>
            <person name="Nielsen J.C."/>
            <person name="Nielsen J."/>
        </authorList>
    </citation>
    <scope>NUCLEOTIDE SEQUENCE [LARGE SCALE GENOMIC DNA]</scope>
    <source>
        <strain evidence="12">IBT 13039</strain>
    </source>
</reference>
<organism evidence="12 13">
    <name type="scientific">Penicillium nalgiovense</name>
    <dbReference type="NCBI Taxonomy" id="60175"/>
    <lineage>
        <taxon>Eukaryota</taxon>
        <taxon>Fungi</taxon>
        <taxon>Dikarya</taxon>
        <taxon>Ascomycota</taxon>
        <taxon>Pezizomycotina</taxon>
        <taxon>Eurotiomycetes</taxon>
        <taxon>Eurotiomycetidae</taxon>
        <taxon>Eurotiales</taxon>
        <taxon>Aspergillaceae</taxon>
        <taxon>Penicillium</taxon>
    </lineage>
</organism>
<dbReference type="GO" id="GO:0006032">
    <property type="term" value="P:chitin catabolic process"/>
    <property type="evidence" value="ECO:0007669"/>
    <property type="project" value="UniProtKB-KW"/>
</dbReference>
<dbReference type="InterPro" id="IPR029070">
    <property type="entry name" value="Chitinase_insertion_sf"/>
</dbReference>
<dbReference type="PROSITE" id="PS51910">
    <property type="entry name" value="GH18_2"/>
    <property type="match status" value="1"/>
</dbReference>
<keyword evidence="5" id="KW-0146">Chitin degradation</keyword>
<evidence type="ECO:0000256" key="6">
    <source>
        <dbReference type="ARBA" id="ARBA00023277"/>
    </source>
</evidence>
<evidence type="ECO:0000256" key="3">
    <source>
        <dbReference type="ARBA" id="ARBA00012729"/>
    </source>
</evidence>
<sequence length="433" mass="48447">MVIKGEDPRDVFLKRKHTACSGHFPTFNPILSLLSFLCHFFRNPVQLQSFLWFFIQCATLHTNLDVLTMFSASRLFRRRGADRDPAAEPHVSYEVPLYTNAAYYPNWRIYRKEPPSSLRLGFISHVFYAFAWVKDDGTVYLSDEWADTQMPVDGAEGCLRAFVQLKQQYSKMRVILSVGGGGKGSENFATVANSRSRLDTFVRTARGLVDQFGIDGIDIDWEHPSDSKQGKDYVRLLARLREVLPAPRYVLTTALPAGQWALRNIDLAAAQKHLDMINLMTYDFAGPWESETGHQAQLYGSGISGDSAVSYVTRQGVPPRKIILGVPVYGRSFLGSNGPGQRYTGSGGEDGVFDYRDLPRPGTQEYHDRNIGASFCVGVDGGFVTYDTPETVKQKAEFVTSSKLGGLFYWHVCSDARGPRSLVETGYNTLHDM</sequence>
<dbReference type="OMA" id="NPMTYDF"/>
<dbReference type="STRING" id="60175.A0A1V6Z190"/>
<dbReference type="PANTHER" id="PTHR11177:SF228">
    <property type="entry name" value="CHITINASE"/>
    <property type="match status" value="1"/>
</dbReference>
<reference evidence="11" key="3">
    <citation type="submission" date="2021-07" db="EMBL/GenBank/DDBJ databases">
        <authorList>
            <person name="Branca A.L. A."/>
        </authorList>
    </citation>
    <scope>NUCLEOTIDE SEQUENCE</scope>
</reference>
<dbReference type="AlphaFoldDB" id="A0A1V6Z190"/>
<evidence type="ECO:0000256" key="5">
    <source>
        <dbReference type="ARBA" id="ARBA00023024"/>
    </source>
</evidence>
<evidence type="ECO:0000259" key="10">
    <source>
        <dbReference type="PROSITE" id="PS51910"/>
    </source>
</evidence>
<dbReference type="Proteomes" id="UP001153461">
    <property type="component" value="Unassembled WGS sequence"/>
</dbReference>
<evidence type="ECO:0000256" key="2">
    <source>
        <dbReference type="ARBA" id="ARBA00008682"/>
    </source>
</evidence>
<dbReference type="InterPro" id="IPR001223">
    <property type="entry name" value="Glyco_hydro18_cat"/>
</dbReference>
<dbReference type="InterPro" id="IPR011583">
    <property type="entry name" value="Chitinase_II/V-like_cat"/>
</dbReference>
<feature type="domain" description="GH18" evidence="10">
    <location>
        <begin position="98"/>
        <end position="433"/>
    </location>
</feature>
<reference evidence="13" key="2">
    <citation type="journal article" date="2017" name="Nat. Microbiol.">
        <title>Global analysis of biosynthetic gene clusters reveals vast potential of secondary metabolite production in Penicillium species.</title>
        <authorList>
            <person name="Nielsen J.C."/>
            <person name="Grijseels S."/>
            <person name="Prigent S."/>
            <person name="Ji B."/>
            <person name="Dainat J."/>
            <person name="Nielsen K.F."/>
            <person name="Frisvad J.C."/>
            <person name="Workman M."/>
            <person name="Nielsen J."/>
        </authorList>
    </citation>
    <scope>NUCLEOTIDE SEQUENCE [LARGE SCALE GENOMIC DNA]</scope>
    <source>
        <strain evidence="13">IBT 13039</strain>
    </source>
</reference>
<keyword evidence="6" id="KW-0119">Carbohydrate metabolism</keyword>
<keyword evidence="13" id="KW-1185">Reference proteome</keyword>
<evidence type="ECO:0000256" key="4">
    <source>
        <dbReference type="ARBA" id="ARBA00022801"/>
    </source>
</evidence>
<dbReference type="InterPro" id="IPR001579">
    <property type="entry name" value="Glyco_hydro_18_chit_AS"/>
</dbReference>
<evidence type="ECO:0000256" key="8">
    <source>
        <dbReference type="ARBA" id="ARBA00023326"/>
    </source>
</evidence>
<comment type="caution">
    <text evidence="12">The sequence shown here is derived from an EMBL/GenBank/DDBJ whole genome shotgun (WGS) entry which is preliminary data.</text>
</comment>
<dbReference type="GO" id="GO:0005576">
    <property type="term" value="C:extracellular region"/>
    <property type="evidence" value="ECO:0007669"/>
    <property type="project" value="TreeGrafter"/>
</dbReference>
<dbReference type="EMBL" id="MOOB01000005">
    <property type="protein sequence ID" value="OQE93463.1"/>
    <property type="molecule type" value="Genomic_DNA"/>
</dbReference>
<dbReference type="InterPro" id="IPR050314">
    <property type="entry name" value="Glycosyl_Hydrlase_18"/>
</dbReference>
<evidence type="ECO:0000256" key="9">
    <source>
        <dbReference type="RuleBase" id="RU000489"/>
    </source>
</evidence>
<dbReference type="GO" id="GO:0008843">
    <property type="term" value="F:endochitinase activity"/>
    <property type="evidence" value="ECO:0007669"/>
    <property type="project" value="UniProtKB-EC"/>
</dbReference>
<dbReference type="GO" id="GO:0008061">
    <property type="term" value="F:chitin binding"/>
    <property type="evidence" value="ECO:0007669"/>
    <property type="project" value="InterPro"/>
</dbReference>
<proteinExistence type="inferred from homology"/>
<comment type="similarity">
    <text evidence="2">Belongs to the glycosyl hydrolase 18 family. Chitinase class V subfamily.</text>
</comment>
<dbReference type="Pfam" id="PF00704">
    <property type="entry name" value="Glyco_hydro_18"/>
    <property type="match status" value="1"/>
</dbReference>
<dbReference type="EC" id="3.2.1.14" evidence="3"/>
<accession>A0A1V6Z190</accession>
<dbReference type="OrthoDB" id="76388at2759"/>
<dbReference type="PROSITE" id="PS01095">
    <property type="entry name" value="GH18_1"/>
    <property type="match status" value="1"/>
</dbReference>
<comment type="catalytic activity">
    <reaction evidence="1">
        <text>Random endo-hydrolysis of N-acetyl-beta-D-glucosaminide (1-&gt;4)-beta-linkages in chitin and chitodextrins.</text>
        <dbReference type="EC" id="3.2.1.14"/>
    </reaction>
</comment>
<dbReference type="Gene3D" id="3.20.20.80">
    <property type="entry name" value="Glycosidases"/>
    <property type="match status" value="1"/>
</dbReference>
<keyword evidence="4 9" id="KW-0378">Hydrolase</keyword>
<keyword evidence="8" id="KW-0624">Polysaccharide degradation</keyword>
<dbReference type="InterPro" id="IPR017853">
    <property type="entry name" value="GH"/>
</dbReference>
<evidence type="ECO:0000256" key="7">
    <source>
        <dbReference type="ARBA" id="ARBA00023295"/>
    </source>
</evidence>
<keyword evidence="7 9" id="KW-0326">Glycosidase</keyword>
<evidence type="ECO:0000313" key="13">
    <source>
        <dbReference type="Proteomes" id="UP000191691"/>
    </source>
</evidence>
<name>A0A1V6Z190_PENNA</name>
<evidence type="ECO:0000313" key="12">
    <source>
        <dbReference type="EMBL" id="OQE93463.1"/>
    </source>
</evidence>
<evidence type="ECO:0000313" key="11">
    <source>
        <dbReference type="EMBL" id="CAG8166593.1"/>
    </source>
</evidence>
<dbReference type="SMART" id="SM00636">
    <property type="entry name" value="Glyco_18"/>
    <property type="match status" value="1"/>
</dbReference>
<dbReference type="Gene3D" id="3.10.50.10">
    <property type="match status" value="1"/>
</dbReference>
<evidence type="ECO:0000256" key="1">
    <source>
        <dbReference type="ARBA" id="ARBA00000822"/>
    </source>
</evidence>
<gene>
    <name evidence="12" type="ORF">PENNAL_c0005G02022</name>
    <name evidence="11" type="ORF">PNAL_LOCUS6524</name>
</gene>
<protein>
    <recommendedName>
        <fullName evidence="3">chitinase</fullName>
        <ecNumber evidence="3">3.2.1.14</ecNumber>
    </recommendedName>
</protein>
<dbReference type="GO" id="GO:0000272">
    <property type="term" value="P:polysaccharide catabolic process"/>
    <property type="evidence" value="ECO:0007669"/>
    <property type="project" value="UniProtKB-KW"/>
</dbReference>
<dbReference type="SUPFAM" id="SSF54556">
    <property type="entry name" value="Chitinase insertion domain"/>
    <property type="match status" value="1"/>
</dbReference>